<accession>A0A0B6AQ13</accession>
<dbReference type="HOGENOM" id="CLU_031317_3_1_9"/>
<keyword evidence="1" id="KW-0862">Zinc</keyword>
<dbReference type="RefSeq" id="WP_016762992.1">
    <property type="nucleotide sequence ID" value="NZ_BCVB01000014.1"/>
</dbReference>
<dbReference type="AlphaFoldDB" id="A0A0B6AQ13"/>
<dbReference type="Proteomes" id="UP000031829">
    <property type="component" value="Chromosome"/>
</dbReference>
<dbReference type="Gene3D" id="3.60.15.10">
    <property type="entry name" value="Ribonuclease Z/Hydroxyacylglutathione hydrolase-like"/>
    <property type="match status" value="1"/>
</dbReference>
<dbReference type="CDD" id="cd07716">
    <property type="entry name" value="RNaseZ_short-form-like_MBL-fold"/>
    <property type="match status" value="1"/>
</dbReference>
<dbReference type="InterPro" id="IPR001279">
    <property type="entry name" value="Metallo-B-lactamas"/>
</dbReference>
<evidence type="ECO:0000313" key="4">
    <source>
        <dbReference type="Proteomes" id="UP000031829"/>
    </source>
</evidence>
<evidence type="ECO:0000313" key="3">
    <source>
        <dbReference type="EMBL" id="AJI22738.1"/>
    </source>
</evidence>
<sequence>MKVTVIGFWGGYPAVSEATSSYLVEHDGFQLLVDCGSGALAQLQKYAKPEEIDAMILSHYHHDHVADVGVFQYARLIQTHLGNAVQELSIYGHTYDQESFNKLTHKGITKGVEYDPSQKLEVGPFTIEFMKTKHPVVCYAMRISAGNQTVVYTADSSYLEEFVSFSEEADLLICECNFYANQDGRGAGHMTSTEAGTLASKASVKHLMLTHLPHYGEHQQLVEEAAAHYRGTLTLAESGYVWE</sequence>
<protein>
    <submittedName>
        <fullName evidence="3">Beta-lactamase superfamily domain protein</fullName>
    </submittedName>
</protein>
<organism evidence="3 4">
    <name type="scientific">Priestia megaterium (strain ATCC 14581 / DSM 32 / CCUG 1817 / JCM 2506 / NBRC 15308 / NCIMB 9376 / NCTC 10342 / NRRL B-14308 / VKM B-512 / Ford 19)</name>
    <name type="common">Bacillus megaterium</name>
    <dbReference type="NCBI Taxonomy" id="1348623"/>
    <lineage>
        <taxon>Bacteria</taxon>
        <taxon>Bacillati</taxon>
        <taxon>Bacillota</taxon>
        <taxon>Bacilli</taxon>
        <taxon>Bacillales</taxon>
        <taxon>Bacillaceae</taxon>
        <taxon>Priestia</taxon>
    </lineage>
</organism>
<gene>
    <name evidence="3" type="ORF">BG04_2899</name>
</gene>
<evidence type="ECO:0000256" key="1">
    <source>
        <dbReference type="ARBA" id="ARBA00022833"/>
    </source>
</evidence>
<proteinExistence type="predicted"/>
<dbReference type="GeneID" id="93640965"/>
<dbReference type="PANTHER" id="PTHR46018:SF4">
    <property type="entry name" value="METALLO-HYDROLASE YHFI-RELATED"/>
    <property type="match status" value="1"/>
</dbReference>
<dbReference type="Pfam" id="PF12706">
    <property type="entry name" value="Lactamase_B_2"/>
    <property type="match status" value="1"/>
</dbReference>
<dbReference type="KEGG" id="bmeg:BG04_2899"/>
<dbReference type="GO" id="GO:0042781">
    <property type="term" value="F:3'-tRNA processing endoribonuclease activity"/>
    <property type="evidence" value="ECO:0007669"/>
    <property type="project" value="TreeGrafter"/>
</dbReference>
<feature type="domain" description="Metallo-beta-lactamase" evidence="2">
    <location>
        <begin position="18"/>
        <end position="211"/>
    </location>
</feature>
<dbReference type="SMART" id="SM00849">
    <property type="entry name" value="Lactamase_B"/>
    <property type="match status" value="1"/>
</dbReference>
<dbReference type="PANTHER" id="PTHR46018">
    <property type="entry name" value="ZINC PHOSPHODIESTERASE ELAC PROTEIN 1"/>
    <property type="match status" value="1"/>
</dbReference>
<dbReference type="InterPro" id="IPR036866">
    <property type="entry name" value="RibonucZ/Hydroxyglut_hydro"/>
</dbReference>
<name>A0A0B6AQ13_PRIM2</name>
<evidence type="ECO:0000259" key="2">
    <source>
        <dbReference type="SMART" id="SM00849"/>
    </source>
</evidence>
<dbReference type="EMBL" id="CP009920">
    <property type="protein sequence ID" value="AJI22738.1"/>
    <property type="molecule type" value="Genomic_DNA"/>
</dbReference>
<dbReference type="SUPFAM" id="SSF56281">
    <property type="entry name" value="Metallo-hydrolase/oxidoreductase"/>
    <property type="match status" value="1"/>
</dbReference>
<reference evidence="3 4" key="1">
    <citation type="journal article" date="2015" name="Genome Announc.">
        <title>Complete genome sequences for 35 biothreat assay-relevant bacillus species.</title>
        <authorList>
            <person name="Johnson S.L."/>
            <person name="Daligault H.E."/>
            <person name="Davenport K.W."/>
            <person name="Jaissle J."/>
            <person name="Frey K.G."/>
            <person name="Ladner J.T."/>
            <person name="Broomall S.M."/>
            <person name="Bishop-Lilly K.A."/>
            <person name="Bruce D.C."/>
            <person name="Gibbons H.S."/>
            <person name="Coyne S.R."/>
            <person name="Lo C.C."/>
            <person name="Meincke L."/>
            <person name="Munk A.C."/>
            <person name="Koroleva G.I."/>
            <person name="Rosenzweig C.N."/>
            <person name="Palacios G.F."/>
            <person name="Redden C.L."/>
            <person name="Minogue T.D."/>
            <person name="Chain P.S."/>
        </authorList>
    </citation>
    <scope>NUCLEOTIDE SEQUENCE [LARGE SCALE GENOMIC DNA]</scope>
    <source>
        <strain evidence="4">ATCC 14581 / DSM 32 / JCM 2506 / NBRC 15308 / NCIMB 9376 / NCTC 10342 / NRRL B-14308 / VKM B-512</strain>
    </source>
</reference>